<dbReference type="GO" id="GO:0005886">
    <property type="term" value="C:plasma membrane"/>
    <property type="evidence" value="ECO:0007669"/>
    <property type="project" value="UniProtKB-SubCell"/>
</dbReference>
<keyword evidence="2 8" id="KW-0813">Transport</keyword>
<comment type="caution">
    <text evidence="11">The sequence shown here is derived from an EMBL/GenBank/DDBJ whole genome shotgun (WGS) entry which is preliminary data.</text>
</comment>
<evidence type="ECO:0000313" key="11">
    <source>
        <dbReference type="EMBL" id="MBC8589083.1"/>
    </source>
</evidence>
<feature type="transmembrane region" description="Helical" evidence="9">
    <location>
        <begin position="129"/>
        <end position="148"/>
    </location>
</feature>
<organism evidence="11 12">
    <name type="scientific">Paratissierella segnis</name>
    <dbReference type="NCBI Taxonomy" id="2763679"/>
    <lineage>
        <taxon>Bacteria</taxon>
        <taxon>Bacillati</taxon>
        <taxon>Bacillota</taxon>
        <taxon>Tissierellia</taxon>
        <taxon>Tissierellales</taxon>
        <taxon>Tissierellaceae</taxon>
        <taxon>Paratissierella</taxon>
    </lineage>
</organism>
<feature type="transmembrane region" description="Helical" evidence="9">
    <location>
        <begin position="226"/>
        <end position="246"/>
    </location>
</feature>
<evidence type="ECO:0000313" key="12">
    <source>
        <dbReference type="Proteomes" id="UP000601171"/>
    </source>
</evidence>
<dbReference type="Proteomes" id="UP000601171">
    <property type="component" value="Unassembled WGS sequence"/>
</dbReference>
<evidence type="ECO:0000256" key="7">
    <source>
        <dbReference type="ARBA" id="ARBA00023136"/>
    </source>
</evidence>
<sequence>MDKLEKFFEEKMAPFFGKLARIPFLIGLRNGMMATVPITIIGSIFLVMQQLPIGAWQRIIAPFHDMLEVPNMMTMGIIALYTAYSLGYYIAEAYEMDSFTGGLLSFAGFMMLQIDKDFSISTAGFGSKGIFTAIIVAIFSVFVLRICVKKSLYIKFPDTVPPAVSQSFAAIVPGAIIITVLFLTKAVFGIDIQATINAIFAPLVFGLNTLPGIVVFMFVAKVLWCFGIHGMSVMNAVGMPIFLTYLAANNEAYLAGEAIPYITAQGFVQCFVSHGGAGATLGLAILMLLSKEKGFKTFGKLTIVPAICNINEPIIFGYPIVMNPMMMIPFIVSDLVLTISTYLLMYFNIIGRPVLNMLWILPTPISSFLAAGNDIRAAIWSICGIFISVVIYYPFFKIEEKNRLKLECGGELDD</sequence>
<keyword evidence="6 9" id="KW-1133">Transmembrane helix</keyword>
<feature type="transmembrane region" description="Helical" evidence="9">
    <location>
        <begin position="377"/>
        <end position="396"/>
    </location>
</feature>
<dbReference type="InterPro" id="IPR004501">
    <property type="entry name" value="PTS_EIIC_3"/>
</dbReference>
<feature type="transmembrane region" description="Helical" evidence="9">
    <location>
        <begin position="98"/>
        <end position="114"/>
    </location>
</feature>
<evidence type="ECO:0000256" key="4">
    <source>
        <dbReference type="ARBA" id="ARBA00022597"/>
    </source>
</evidence>
<dbReference type="GO" id="GO:0008982">
    <property type="term" value="F:protein-N(PI)-phosphohistidine-sugar phosphotransferase activity"/>
    <property type="evidence" value="ECO:0007669"/>
    <property type="project" value="UniProtKB-UniRule"/>
</dbReference>
<feature type="transmembrane region" description="Helical" evidence="9">
    <location>
        <begin position="31"/>
        <end position="52"/>
    </location>
</feature>
<dbReference type="EMBL" id="JACRTG010000030">
    <property type="protein sequence ID" value="MBC8589083.1"/>
    <property type="molecule type" value="Genomic_DNA"/>
</dbReference>
<comment type="function">
    <text evidence="8">The phosphoenolpyruvate-dependent sugar phosphotransferase system (PTS), a major carbohydrate active -transport system, catalyzes the phosphorylation of incoming sugar substrates concomitant with their translocation across the cell membrane.</text>
</comment>
<gene>
    <name evidence="11" type="ORF">H8707_12750</name>
</gene>
<dbReference type="InterPro" id="IPR004796">
    <property type="entry name" value="PTS_IIC_cello"/>
</dbReference>
<reference evidence="11" key="1">
    <citation type="submission" date="2020-08" db="EMBL/GenBank/DDBJ databases">
        <title>Genome public.</title>
        <authorList>
            <person name="Liu C."/>
            <person name="Sun Q."/>
        </authorList>
    </citation>
    <scope>NUCLEOTIDE SEQUENCE</scope>
    <source>
        <strain evidence="11">BX21</strain>
    </source>
</reference>
<evidence type="ECO:0000256" key="9">
    <source>
        <dbReference type="SAM" id="Phobius"/>
    </source>
</evidence>
<feature type="transmembrane region" description="Helical" evidence="9">
    <location>
        <begin position="72"/>
        <end position="91"/>
    </location>
</feature>
<dbReference type="InterPro" id="IPR003352">
    <property type="entry name" value="PTS_EIIC"/>
</dbReference>
<dbReference type="PANTHER" id="PTHR33989:SF4">
    <property type="entry name" value="PTS SYSTEM N,N'-DIACETYLCHITOBIOSE-SPECIFIC EIIC COMPONENT"/>
    <property type="match status" value="1"/>
</dbReference>
<dbReference type="GO" id="GO:0009401">
    <property type="term" value="P:phosphoenolpyruvate-dependent sugar phosphotransferase system"/>
    <property type="evidence" value="ECO:0007669"/>
    <property type="project" value="InterPro"/>
</dbReference>
<evidence type="ECO:0000256" key="1">
    <source>
        <dbReference type="ARBA" id="ARBA00004651"/>
    </source>
</evidence>
<feature type="transmembrane region" description="Helical" evidence="9">
    <location>
        <begin position="266"/>
        <end position="289"/>
    </location>
</feature>
<keyword evidence="12" id="KW-1185">Reference proteome</keyword>
<evidence type="ECO:0000256" key="8">
    <source>
        <dbReference type="PIRNR" id="PIRNR006351"/>
    </source>
</evidence>
<dbReference type="PIRSF" id="PIRSF006351">
    <property type="entry name" value="PTS_EIIC-Cellobiose"/>
    <property type="match status" value="1"/>
</dbReference>
<evidence type="ECO:0000259" key="10">
    <source>
        <dbReference type="PROSITE" id="PS51105"/>
    </source>
</evidence>
<accession>A0A926ESR2</accession>
<dbReference type="Pfam" id="PF02378">
    <property type="entry name" value="PTS_EIIC"/>
    <property type="match status" value="1"/>
</dbReference>
<keyword evidence="7 8" id="KW-0472">Membrane</keyword>
<dbReference type="RefSeq" id="WP_262430546.1">
    <property type="nucleotide sequence ID" value="NZ_JACRTG010000030.1"/>
</dbReference>
<feature type="transmembrane region" description="Helical" evidence="9">
    <location>
        <begin position="168"/>
        <end position="190"/>
    </location>
</feature>
<protein>
    <recommendedName>
        <fullName evidence="8">Permease IIC component</fullName>
    </recommendedName>
</protein>
<keyword evidence="5 9" id="KW-0812">Transmembrane</keyword>
<evidence type="ECO:0000256" key="2">
    <source>
        <dbReference type="ARBA" id="ARBA00022448"/>
    </source>
</evidence>
<proteinExistence type="predicted"/>
<feature type="transmembrane region" description="Helical" evidence="9">
    <location>
        <begin position="327"/>
        <end position="347"/>
    </location>
</feature>
<dbReference type="PANTHER" id="PTHR33989">
    <property type="match status" value="1"/>
</dbReference>
<evidence type="ECO:0000256" key="5">
    <source>
        <dbReference type="ARBA" id="ARBA00022692"/>
    </source>
</evidence>
<evidence type="ECO:0000256" key="6">
    <source>
        <dbReference type="ARBA" id="ARBA00022989"/>
    </source>
</evidence>
<comment type="subcellular location">
    <subcellularLocation>
        <location evidence="1">Cell membrane</location>
        <topology evidence="1">Multi-pass membrane protein</topology>
    </subcellularLocation>
</comment>
<keyword evidence="4 8" id="KW-0762">Sugar transport</keyword>
<dbReference type="PROSITE" id="PS51105">
    <property type="entry name" value="PTS_EIIC_TYPE_3"/>
    <property type="match status" value="1"/>
</dbReference>
<feature type="transmembrane region" description="Helical" evidence="9">
    <location>
        <begin position="196"/>
        <end position="219"/>
    </location>
</feature>
<dbReference type="NCBIfam" id="TIGR00410">
    <property type="entry name" value="lacE"/>
    <property type="match status" value="1"/>
</dbReference>
<evidence type="ECO:0000256" key="3">
    <source>
        <dbReference type="ARBA" id="ARBA00022475"/>
    </source>
</evidence>
<dbReference type="InterPro" id="IPR051088">
    <property type="entry name" value="PTS_Sugar-EIIC/EIIB"/>
</dbReference>
<name>A0A926ESR2_9FIRM</name>
<keyword evidence="3 8" id="KW-1003">Cell membrane</keyword>
<dbReference type="GO" id="GO:1902815">
    <property type="term" value="P:N,N'-diacetylchitobiose import"/>
    <property type="evidence" value="ECO:0007669"/>
    <property type="project" value="TreeGrafter"/>
</dbReference>
<feature type="domain" description="PTS EIIC type-3" evidence="10">
    <location>
        <begin position="8"/>
        <end position="395"/>
    </location>
</feature>
<dbReference type="AlphaFoldDB" id="A0A926ESR2"/>